<dbReference type="Proteomes" id="UP000695000">
    <property type="component" value="Unplaced"/>
</dbReference>
<reference evidence="4" key="1">
    <citation type="submission" date="2025-08" db="UniProtKB">
        <authorList>
            <consortium name="RefSeq"/>
        </authorList>
    </citation>
    <scope>IDENTIFICATION</scope>
    <source>
        <tissue evidence="4">Whole Larva</tissue>
    </source>
</reference>
<evidence type="ECO:0000313" key="4">
    <source>
        <dbReference type="RefSeq" id="XP_017782713.1"/>
    </source>
</evidence>
<keyword evidence="2" id="KW-0732">Signal</keyword>
<dbReference type="RefSeq" id="XP_017782713.1">
    <property type="nucleotide sequence ID" value="XM_017927224.1"/>
</dbReference>
<organism evidence="3 4">
    <name type="scientific">Nicrophorus vespilloides</name>
    <name type="common">Boreal carrion beetle</name>
    <dbReference type="NCBI Taxonomy" id="110193"/>
    <lineage>
        <taxon>Eukaryota</taxon>
        <taxon>Metazoa</taxon>
        <taxon>Ecdysozoa</taxon>
        <taxon>Arthropoda</taxon>
        <taxon>Hexapoda</taxon>
        <taxon>Insecta</taxon>
        <taxon>Pterygota</taxon>
        <taxon>Neoptera</taxon>
        <taxon>Endopterygota</taxon>
        <taxon>Coleoptera</taxon>
        <taxon>Polyphaga</taxon>
        <taxon>Staphyliniformia</taxon>
        <taxon>Silphidae</taxon>
        <taxon>Nicrophorinae</taxon>
        <taxon>Nicrophorus</taxon>
    </lineage>
</organism>
<proteinExistence type="predicted"/>
<feature type="region of interest" description="Disordered" evidence="1">
    <location>
        <begin position="1018"/>
        <end position="1043"/>
    </location>
</feature>
<evidence type="ECO:0000256" key="2">
    <source>
        <dbReference type="SAM" id="SignalP"/>
    </source>
</evidence>
<evidence type="ECO:0000256" key="1">
    <source>
        <dbReference type="SAM" id="MobiDB-lite"/>
    </source>
</evidence>
<feature type="compositionally biased region" description="Basic and acidic residues" evidence="1">
    <location>
        <begin position="50"/>
        <end position="61"/>
    </location>
</feature>
<feature type="chain" id="PRO_5045076083" evidence="2">
    <location>
        <begin position="24"/>
        <end position="1043"/>
    </location>
</feature>
<gene>
    <name evidence="4" type="primary">LOC108567036</name>
</gene>
<keyword evidence="3" id="KW-1185">Reference proteome</keyword>
<feature type="signal peptide" evidence="2">
    <location>
        <begin position="1"/>
        <end position="23"/>
    </location>
</feature>
<accession>A0ABM1N7B3</accession>
<sequence>MMIRYKMVLILLVIVCGANIAHGQHPPGEIHHHQQPEFHHDYSIPPQHLDQNHLDPHNLDPHHLDQQYLEQENHGEEGDPIVGIGLGIPIVDALALGAKAKAAVLTSVAGAHALSLKARADIHKHIQEAKIHHDLLSARARANIHNALYYGHHPILGAANHEAGPEDTKEAIMQEVDEAMSDYPREVTENVGLMHDLLSHRIVKRSNLKRDEDLFVWSLNNGNNFRSSDSDVPRESYNVKLLGNTDFWKNHQITKQTPIDSYFPKDLKHTESDSLVSVYPGDWKPDSHDGINDYKVTPSSFDIPDKLREANPDSRHFNHHFFHKRPFGFHPGNQQPQVDHWGKPISHNPVINPIINPVHPGIDFNSFKPNAGLDLSHVKPTQVTINNQQNTFSNAVSGGSNGNQKIQVSQVNGPGTSQQVSSASSEFVSSPYLLHFPEYRRSHHKKRSLKSDLKANILTDEDIRFIDRLHKEFWNELKVDDWKAIKKTSRPSNEIFKLRPLMIESISRKKRSLPLLRLMADPNAKLDMPKTLENVGTIARNSFEDKRAPMYHVKNFVGSTKNAVLSALKMAPQELIIPSQYKIVDTSKDVVMKPAEVAAIKARAQAQPPAIAPIDLRPKTLKERFEMWRMQKNAPKMESKILPKVEPILGQAAPVQPQDPIVDTFQKFGSVIRDSIKSGHETIQHISDAAHSARKVFTTARFAAPRVLLPYARAPTLQKDKKLMMISPRFLDITDDDQIKHEPNYVKMGDLMDAFGVSNPENEKVGLMRIIIQKNKPLVAEAAFPILQSRFGGDEENDEIVEKVNKFYVISEDIEEDDLESALQGIKDAIGVESVKDFLQEMKNDFNAMRENIKNKEIVSQPSKVKDDDIEDAELDEFLRDMFKQQQHEDQKEKVGIGLNLPENLLKPFMAQPTNDDLAQFFRDNGDDDEERKYVPNLSSRSFVSAINPELYKEKFNETLEIDSEANVKNPEKFFIKDSNSSAIVGSSNPLDEDERRTSMKFHDKLLKPFLGKVDVSEEYGTPFDGYYQRPYNDDDDGYEDDK</sequence>
<protein>
    <submittedName>
        <fullName evidence="4">Uncharacterized protein LOC108567036</fullName>
    </submittedName>
</protein>
<dbReference type="GeneID" id="108567036"/>
<feature type="compositionally biased region" description="Acidic residues" evidence="1">
    <location>
        <begin position="1034"/>
        <end position="1043"/>
    </location>
</feature>
<feature type="region of interest" description="Disordered" evidence="1">
    <location>
        <begin position="39"/>
        <end position="61"/>
    </location>
</feature>
<name>A0ABM1N7B3_NICVS</name>
<evidence type="ECO:0000313" key="3">
    <source>
        <dbReference type="Proteomes" id="UP000695000"/>
    </source>
</evidence>